<evidence type="ECO:0000256" key="2">
    <source>
        <dbReference type="ARBA" id="ARBA00022475"/>
    </source>
</evidence>
<sequence>MTTSFWLTLGLFFAVLALVSWALALYLRAVLDPNGKTWLDPVFGPLERWTYRLCGIDSRKEEDWKGYFASLLVFNVVGLLLTYLILRIQQWLPLNPKGFGPVSPDLAFNTAVSFTTNTNWQNYPGESTVSSFSQMAGLAVHNFTSAATGIAIASAFVRALARAGVKTIGNFWVDLVRTTYYLLLPLSFGLAVVLLSQGVPQNFSPYARAQLVEPVVITGADGKERRMETQEIVQGPIASQEAIKQLGTNGGGYTNANSAHPFENSTPLSNLLEILAVLCIPGALALYLGRVVGRQAHGWAVWGVMALLLFGGILVCWHAEAGGNPLLVEQGLSSVEGNREGKEARFGTLDSALFAVATTATSCGAVNSLHDSYMPLGGLVPLFNMELGEVAFGGVGSGLYGMLLFVVLGVFLFGLMIGRTPEYLGKKIGASEVKMAALSILVLNLSILGMSAWAIASPWGLAGIANPGPHGLSEILYAFSSTTANNGSSFAGLSGNTPWYNTTLGIAMLAGRYLMIAPVLGLAGLLAAQKTAAATQAAFPVSGILFVVLLLATVFIVGALNFFPVLALGPILEHFLLQAGQTF</sequence>
<evidence type="ECO:0000256" key="7">
    <source>
        <dbReference type="ARBA" id="ARBA00023065"/>
    </source>
</evidence>
<dbReference type="InterPro" id="IPR004623">
    <property type="entry name" value="KdpA"/>
</dbReference>
<feature type="transmembrane region" description="Helical" evidence="9">
    <location>
        <begin position="180"/>
        <end position="199"/>
    </location>
</feature>
<comment type="similarity">
    <text evidence="9">Belongs to the KdpA family.</text>
</comment>
<evidence type="ECO:0000256" key="3">
    <source>
        <dbReference type="ARBA" id="ARBA00022538"/>
    </source>
</evidence>
<dbReference type="OrthoDB" id="9763796at2"/>
<keyword evidence="11" id="KW-1185">Reference proteome</keyword>
<comment type="subunit">
    <text evidence="9">The system is composed of three essential subunits: KdpA, KdpB and KdpC.</text>
</comment>
<comment type="function">
    <text evidence="9">Part of the high-affinity ATP-driven potassium transport (or Kdp) system, which catalyzes the hydrolysis of ATP coupled with the electrogenic transport of potassium into the cytoplasm. This subunit binds the extracellular potassium ions and delivers the ions to the membrane domain of KdpB through an intramembrane tunnel.</text>
</comment>
<dbReference type="PANTHER" id="PTHR30607:SF2">
    <property type="entry name" value="POTASSIUM-TRANSPORTING ATPASE POTASSIUM-BINDING SUBUNIT"/>
    <property type="match status" value="1"/>
</dbReference>
<accession>A0A5E6MFY3</accession>
<dbReference type="Pfam" id="PF03814">
    <property type="entry name" value="KdpA"/>
    <property type="match status" value="1"/>
</dbReference>
<keyword evidence="1 9" id="KW-0813">Transport</keyword>
<evidence type="ECO:0000256" key="4">
    <source>
        <dbReference type="ARBA" id="ARBA00022692"/>
    </source>
</evidence>
<feature type="transmembrane region" description="Helical" evidence="9">
    <location>
        <begin position="390"/>
        <end position="415"/>
    </location>
</feature>
<keyword evidence="6 9" id="KW-1133">Transmembrane helix</keyword>
<keyword evidence="4 9" id="KW-0812">Transmembrane</keyword>
<evidence type="ECO:0000256" key="6">
    <source>
        <dbReference type="ARBA" id="ARBA00022989"/>
    </source>
</evidence>
<evidence type="ECO:0000313" key="11">
    <source>
        <dbReference type="Proteomes" id="UP000334923"/>
    </source>
</evidence>
<keyword evidence="8 9" id="KW-0472">Membrane</keyword>
<keyword evidence="3 9" id="KW-0633">Potassium transport</keyword>
<feature type="transmembrane region" description="Helical" evidence="9">
    <location>
        <begin position="67"/>
        <end position="86"/>
    </location>
</feature>
<dbReference type="PIRSF" id="PIRSF001294">
    <property type="entry name" value="K_ATPaseA"/>
    <property type="match status" value="1"/>
</dbReference>
<keyword evidence="7 9" id="KW-0406">Ion transport</keyword>
<name>A0A5E6MFY3_9BACT</name>
<dbReference type="PANTHER" id="PTHR30607">
    <property type="entry name" value="POTASSIUM-TRANSPORTING ATPASE A CHAIN"/>
    <property type="match status" value="1"/>
</dbReference>
<keyword evidence="2 9" id="KW-1003">Cell membrane</keyword>
<feature type="transmembrane region" description="Helical" evidence="9">
    <location>
        <begin position="539"/>
        <end position="563"/>
    </location>
</feature>
<evidence type="ECO:0000256" key="5">
    <source>
        <dbReference type="ARBA" id="ARBA00022958"/>
    </source>
</evidence>
<proteinExistence type="inferred from homology"/>
<evidence type="ECO:0000256" key="1">
    <source>
        <dbReference type="ARBA" id="ARBA00022448"/>
    </source>
</evidence>
<reference evidence="10 11" key="1">
    <citation type="submission" date="2019-09" db="EMBL/GenBank/DDBJ databases">
        <authorList>
            <person name="Cremers G."/>
        </authorList>
    </citation>
    <scope>NUCLEOTIDE SEQUENCE [LARGE SCALE GENOMIC DNA]</scope>
    <source>
        <strain evidence="10">4A</strain>
    </source>
</reference>
<feature type="transmembrane region" description="Helical" evidence="9">
    <location>
        <begin position="436"/>
        <end position="456"/>
    </location>
</feature>
<feature type="transmembrane region" description="Helical" evidence="9">
    <location>
        <begin position="139"/>
        <end position="160"/>
    </location>
</feature>
<organism evidence="10 11">
    <name type="scientific">Methylacidimicrobium tartarophylax</name>
    <dbReference type="NCBI Taxonomy" id="1041768"/>
    <lineage>
        <taxon>Bacteria</taxon>
        <taxon>Pseudomonadati</taxon>
        <taxon>Verrucomicrobiota</taxon>
        <taxon>Methylacidimicrobium</taxon>
    </lineage>
</organism>
<feature type="transmembrane region" description="Helical" evidence="9">
    <location>
        <begin position="271"/>
        <end position="288"/>
    </location>
</feature>
<feature type="transmembrane region" description="Helical" evidence="9">
    <location>
        <begin position="300"/>
        <end position="320"/>
    </location>
</feature>
<dbReference type="EMBL" id="CABFVA020000086">
    <property type="protein sequence ID" value="VVM07260.1"/>
    <property type="molecule type" value="Genomic_DNA"/>
</dbReference>
<evidence type="ECO:0000256" key="9">
    <source>
        <dbReference type="HAMAP-Rule" id="MF_00275"/>
    </source>
</evidence>
<evidence type="ECO:0000313" key="10">
    <source>
        <dbReference type="EMBL" id="VVM07260.1"/>
    </source>
</evidence>
<dbReference type="HAMAP" id="MF_00275">
    <property type="entry name" value="KdpA"/>
    <property type="match status" value="1"/>
</dbReference>
<dbReference type="AlphaFoldDB" id="A0A5E6MFY3"/>
<feature type="transmembrane region" description="Helical" evidence="9">
    <location>
        <begin position="504"/>
        <end position="527"/>
    </location>
</feature>
<dbReference type="NCBIfam" id="TIGR00680">
    <property type="entry name" value="kdpA"/>
    <property type="match status" value="1"/>
</dbReference>
<comment type="subcellular location">
    <subcellularLocation>
        <location evidence="9">Cell membrane</location>
        <topology evidence="9">Multi-pass membrane protein</topology>
    </subcellularLocation>
</comment>
<protein>
    <recommendedName>
        <fullName evidence="9">Potassium-transporting ATPase potassium-binding subunit</fullName>
    </recommendedName>
    <alternativeName>
        <fullName evidence="9">ATP phosphohydrolase [potassium-transporting] A chain</fullName>
    </alternativeName>
    <alternativeName>
        <fullName evidence="9">Potassium-binding and translocating subunit A</fullName>
    </alternativeName>
    <alternativeName>
        <fullName evidence="9">Potassium-translocating ATPase A chain</fullName>
    </alternativeName>
</protein>
<dbReference type="GO" id="GO:0008556">
    <property type="term" value="F:P-type potassium transmembrane transporter activity"/>
    <property type="evidence" value="ECO:0007669"/>
    <property type="project" value="InterPro"/>
</dbReference>
<feature type="transmembrane region" description="Helical" evidence="9">
    <location>
        <begin position="6"/>
        <end position="27"/>
    </location>
</feature>
<keyword evidence="5 9" id="KW-0630">Potassium</keyword>
<dbReference type="Proteomes" id="UP000334923">
    <property type="component" value="Unassembled WGS sequence"/>
</dbReference>
<evidence type="ECO:0000256" key="8">
    <source>
        <dbReference type="ARBA" id="ARBA00023136"/>
    </source>
</evidence>
<dbReference type="GO" id="GO:0005886">
    <property type="term" value="C:plasma membrane"/>
    <property type="evidence" value="ECO:0007669"/>
    <property type="project" value="UniProtKB-SubCell"/>
</dbReference>
<dbReference type="GO" id="GO:0030955">
    <property type="term" value="F:potassium ion binding"/>
    <property type="evidence" value="ECO:0007669"/>
    <property type="project" value="UniProtKB-UniRule"/>
</dbReference>
<gene>
    <name evidence="9 10" type="primary">kdpA</name>
    <name evidence="10" type="ORF">MAMT_01628</name>
</gene>
<dbReference type="RefSeq" id="WP_142660449.1">
    <property type="nucleotide sequence ID" value="NZ_CABFVA020000086.1"/>
</dbReference>